<protein>
    <recommendedName>
        <fullName evidence="3">NAD-dependent epimerase/dehydratase domain-containing protein</fullName>
    </recommendedName>
</protein>
<evidence type="ECO:0000313" key="5">
    <source>
        <dbReference type="Proteomes" id="UP001358417"/>
    </source>
</evidence>
<keyword evidence="1" id="KW-0560">Oxidoreductase</keyword>
<evidence type="ECO:0000313" key="4">
    <source>
        <dbReference type="EMBL" id="KAK5048954.1"/>
    </source>
</evidence>
<evidence type="ECO:0000256" key="1">
    <source>
        <dbReference type="ARBA" id="ARBA00023002"/>
    </source>
</evidence>
<dbReference type="AlphaFoldDB" id="A0AAV9N7S8"/>
<dbReference type="RefSeq" id="XP_064704159.1">
    <property type="nucleotide sequence ID" value="XM_064848945.1"/>
</dbReference>
<feature type="domain" description="NAD-dependent epimerase/dehydratase" evidence="3">
    <location>
        <begin position="7"/>
        <end position="256"/>
    </location>
</feature>
<gene>
    <name evidence="4" type="ORF">LTR84_005375</name>
</gene>
<dbReference type="Proteomes" id="UP001358417">
    <property type="component" value="Unassembled WGS sequence"/>
</dbReference>
<dbReference type="GO" id="GO:0016616">
    <property type="term" value="F:oxidoreductase activity, acting on the CH-OH group of donors, NAD or NADP as acceptor"/>
    <property type="evidence" value="ECO:0007669"/>
    <property type="project" value="TreeGrafter"/>
</dbReference>
<dbReference type="PANTHER" id="PTHR10366">
    <property type="entry name" value="NAD DEPENDENT EPIMERASE/DEHYDRATASE"/>
    <property type="match status" value="1"/>
</dbReference>
<dbReference type="InterPro" id="IPR050425">
    <property type="entry name" value="NAD(P)_dehydrat-like"/>
</dbReference>
<proteinExistence type="inferred from homology"/>
<comment type="caution">
    <text evidence="4">The sequence shown here is derived from an EMBL/GenBank/DDBJ whole genome shotgun (WGS) entry which is preliminary data.</text>
</comment>
<dbReference type="InterPro" id="IPR036291">
    <property type="entry name" value="NAD(P)-bd_dom_sf"/>
</dbReference>
<dbReference type="GeneID" id="89973552"/>
<dbReference type="Gene3D" id="3.40.50.720">
    <property type="entry name" value="NAD(P)-binding Rossmann-like Domain"/>
    <property type="match status" value="1"/>
</dbReference>
<dbReference type="SUPFAM" id="SSF51735">
    <property type="entry name" value="NAD(P)-binding Rossmann-fold domains"/>
    <property type="match status" value="1"/>
</dbReference>
<keyword evidence="5" id="KW-1185">Reference proteome</keyword>
<dbReference type="EMBL" id="JAVRRD010000020">
    <property type="protein sequence ID" value="KAK5048954.1"/>
    <property type="molecule type" value="Genomic_DNA"/>
</dbReference>
<organism evidence="4 5">
    <name type="scientific">Exophiala bonariae</name>
    <dbReference type="NCBI Taxonomy" id="1690606"/>
    <lineage>
        <taxon>Eukaryota</taxon>
        <taxon>Fungi</taxon>
        <taxon>Dikarya</taxon>
        <taxon>Ascomycota</taxon>
        <taxon>Pezizomycotina</taxon>
        <taxon>Eurotiomycetes</taxon>
        <taxon>Chaetothyriomycetidae</taxon>
        <taxon>Chaetothyriales</taxon>
        <taxon>Herpotrichiellaceae</taxon>
        <taxon>Exophiala</taxon>
    </lineage>
</organism>
<reference evidence="4 5" key="1">
    <citation type="submission" date="2023-08" db="EMBL/GenBank/DDBJ databases">
        <title>Black Yeasts Isolated from many extreme environments.</title>
        <authorList>
            <person name="Coleine C."/>
            <person name="Stajich J.E."/>
            <person name="Selbmann L."/>
        </authorList>
    </citation>
    <scope>NUCLEOTIDE SEQUENCE [LARGE SCALE GENOMIC DNA]</scope>
    <source>
        <strain evidence="4 5">CCFEE 5792</strain>
    </source>
</reference>
<accession>A0AAV9N7S8</accession>
<sequence length="346" mass="37556">MATKKVVLITGANGHIGFRVLVFALQEGYKVRAAVRNQEKASRISAAQSIRALEPGEDLTFCFVPDLLLTGAYDDAVKDVDYIIHIASPIESGITPDQYETHLIQPAVGGTLGILTAAQKSPTVRRIVITSSIVALIPWYDLYEAETGKVFNEQSRIDDLSGPYKSESEAYAASKARALNATTRFLEEEKPHFDVVHVCPSWVLGKDELVTESKYITVGTNGSVLRQVLGVKQESATPSTSVHLDDVATAHVKALEPSVPSSYCLVAQSGGVQGTTWSDAIEIVQRRFPQAVAAGVLPNNGFASTKRTKIDASETARLLGIDFKSYEEQVVGVVRHYLELKGVEPR</sequence>
<name>A0AAV9N7S8_9EURO</name>
<dbReference type="PANTHER" id="PTHR10366:SF564">
    <property type="entry name" value="STEROL-4-ALPHA-CARBOXYLATE 3-DEHYDROGENASE, DECARBOXYLATING"/>
    <property type="match status" value="1"/>
</dbReference>
<dbReference type="InterPro" id="IPR001509">
    <property type="entry name" value="Epimerase_deHydtase"/>
</dbReference>
<dbReference type="Pfam" id="PF01370">
    <property type="entry name" value="Epimerase"/>
    <property type="match status" value="1"/>
</dbReference>
<evidence type="ECO:0000256" key="2">
    <source>
        <dbReference type="ARBA" id="ARBA00023445"/>
    </source>
</evidence>
<evidence type="ECO:0000259" key="3">
    <source>
        <dbReference type="Pfam" id="PF01370"/>
    </source>
</evidence>
<comment type="similarity">
    <text evidence="2">Belongs to the NAD(P)-dependent epimerase/dehydratase family. Dihydroflavonol-4-reductase subfamily.</text>
</comment>